<evidence type="ECO:0000313" key="2">
    <source>
        <dbReference type="EMBL" id="KAF7187802.1"/>
    </source>
</evidence>
<dbReference type="CDD" id="cd18186">
    <property type="entry name" value="BTB_POZ_ZBTB_KLHL-like"/>
    <property type="match status" value="1"/>
</dbReference>
<dbReference type="PROSITE" id="PS50097">
    <property type="entry name" value="BTB"/>
    <property type="match status" value="1"/>
</dbReference>
<dbReference type="InterPro" id="IPR011333">
    <property type="entry name" value="SKP1/BTB/POZ_sf"/>
</dbReference>
<dbReference type="AlphaFoldDB" id="A0A8H6RC22"/>
<dbReference type="InterPro" id="IPR000210">
    <property type="entry name" value="BTB/POZ_dom"/>
</dbReference>
<dbReference type="Pfam" id="PF00651">
    <property type="entry name" value="BTB"/>
    <property type="match status" value="1"/>
</dbReference>
<dbReference type="PANTHER" id="PTHR47843">
    <property type="entry name" value="BTB DOMAIN-CONTAINING PROTEIN-RELATED"/>
    <property type="match status" value="1"/>
</dbReference>
<feature type="domain" description="BTB" evidence="1">
    <location>
        <begin position="17"/>
        <end position="88"/>
    </location>
</feature>
<evidence type="ECO:0000259" key="1">
    <source>
        <dbReference type="PROSITE" id="PS50097"/>
    </source>
</evidence>
<protein>
    <recommendedName>
        <fullName evidence="1">BTB domain-containing protein</fullName>
    </recommendedName>
</protein>
<dbReference type="EMBL" id="JABCIY010000219">
    <property type="protein sequence ID" value="KAF7187802.1"/>
    <property type="molecule type" value="Genomic_DNA"/>
</dbReference>
<gene>
    <name evidence="2" type="ORF">HII31_10702</name>
</gene>
<comment type="caution">
    <text evidence="2">The sequence shown here is derived from an EMBL/GenBank/DDBJ whole genome shotgun (WGS) entry which is preliminary data.</text>
</comment>
<name>A0A8H6RC22_9PEZI</name>
<dbReference type="OrthoDB" id="1022638at2759"/>
<dbReference type="SUPFAM" id="SSF54695">
    <property type="entry name" value="POZ domain"/>
    <property type="match status" value="1"/>
</dbReference>
<dbReference type="Gene3D" id="3.30.710.10">
    <property type="entry name" value="Potassium Channel Kv1.1, Chain A"/>
    <property type="match status" value="1"/>
</dbReference>
<accession>A0A8H6RC22</accession>
<keyword evidence="3" id="KW-1185">Reference proteome</keyword>
<proteinExistence type="predicted"/>
<organism evidence="2 3">
    <name type="scientific">Pseudocercospora fuligena</name>
    <dbReference type="NCBI Taxonomy" id="685502"/>
    <lineage>
        <taxon>Eukaryota</taxon>
        <taxon>Fungi</taxon>
        <taxon>Dikarya</taxon>
        <taxon>Ascomycota</taxon>
        <taxon>Pezizomycotina</taxon>
        <taxon>Dothideomycetes</taxon>
        <taxon>Dothideomycetidae</taxon>
        <taxon>Mycosphaerellales</taxon>
        <taxon>Mycosphaerellaceae</taxon>
        <taxon>Pseudocercospora</taxon>
    </lineage>
</organism>
<dbReference type="Proteomes" id="UP000660729">
    <property type="component" value="Unassembled WGS sequence"/>
</dbReference>
<reference evidence="2" key="1">
    <citation type="submission" date="2020-04" db="EMBL/GenBank/DDBJ databases">
        <title>Draft genome resource of the tomato pathogen Pseudocercospora fuligena.</title>
        <authorList>
            <person name="Zaccaron A."/>
        </authorList>
    </citation>
    <scope>NUCLEOTIDE SEQUENCE</scope>
    <source>
        <strain evidence="2">PF001</strain>
    </source>
</reference>
<evidence type="ECO:0000313" key="3">
    <source>
        <dbReference type="Proteomes" id="UP000660729"/>
    </source>
</evidence>
<sequence length="214" mass="24059">MSPAGAPPAKRMKYSGDFVTIRVGIGAAQETLPIHEHMIKEKSQFFRAAFDRKWKEGQSREVELPEDDPNVVHDYLDWLYGGSVQSAPMSKSFSYSPLVKRYLFGEKVLDDSFCNAVMRAICEKCDHHDEDGKRRFPGPQARKLIYENTLPGSLTRQFVVFVTTESGSVEWLHGSIDHPDFLLELAKALLASKPQAASTSTLLPQVDRWMKIGG</sequence>
<dbReference type="PANTHER" id="PTHR47843:SF2">
    <property type="entry name" value="BTB DOMAIN-CONTAINING PROTEIN"/>
    <property type="match status" value="1"/>
</dbReference>